<dbReference type="Proteomes" id="UP000826725">
    <property type="component" value="Chromosome"/>
</dbReference>
<keyword evidence="4" id="KW-1185">Reference proteome</keyword>
<evidence type="ECO:0000256" key="1">
    <source>
        <dbReference type="SAM" id="MobiDB-lite"/>
    </source>
</evidence>
<dbReference type="PROSITE" id="PS51178">
    <property type="entry name" value="PASTA"/>
    <property type="match status" value="1"/>
</dbReference>
<dbReference type="InterPro" id="IPR005543">
    <property type="entry name" value="PASTA_dom"/>
</dbReference>
<evidence type="ECO:0000313" key="3">
    <source>
        <dbReference type="EMBL" id="BCL60006.1"/>
    </source>
</evidence>
<accession>A0A8D5JQG9</accession>
<feature type="region of interest" description="Disordered" evidence="1">
    <location>
        <begin position="334"/>
        <end position="360"/>
    </location>
</feature>
<dbReference type="RefSeq" id="WP_228856177.1">
    <property type="nucleotide sequence ID" value="NZ_AP024086.1"/>
</dbReference>
<proteinExistence type="predicted"/>
<evidence type="ECO:0000313" key="4">
    <source>
        <dbReference type="Proteomes" id="UP000826725"/>
    </source>
</evidence>
<sequence>MGRPLDLVLTVDFKIQQILETLVSRIAGRRPGCRVGAWLMERETGELVGGAQYPGFDPNRFIRYSQDILENQMLVPMVIPRRFRILLRDAANLLGSREMGNTLPWSVSSIGMNLGFQLRLWNWLGLTDEWYTDFSLYKEGEKTQAVTMKLFRQVAEQQYGLVPESTTPLKLFTGLTELFSNGTAIRPHAVGAVVDTVSGEKFPLPVYRGEFDSVSETINSSSKEMERLLKSMATPGSSGTLYFSDRDLLVNSGPDGGFQDEELLFALIPADTVPLAMLVTVSSPVLLPEKKEKKSPLLVELVDRVVDRISVLQQVAKNVADVVEPELTGEGNYPFGKENSGFLGRRNKKRTDQQVKPGVMPNLEGLSLRRSFQLLQHKKLKIHFRGTGRVVSQKPVAGTSLKGVSECVLVLAARPNHSNNNETPGRDEHR</sequence>
<dbReference type="EMBL" id="AP024086">
    <property type="protein sequence ID" value="BCL60006.1"/>
    <property type="molecule type" value="Genomic_DNA"/>
</dbReference>
<dbReference type="AlphaFoldDB" id="A0A8D5JQG9"/>
<feature type="domain" description="PASTA" evidence="2">
    <location>
        <begin position="354"/>
        <end position="413"/>
    </location>
</feature>
<organism evidence="3 4">
    <name type="scientific">Desulfomarina profundi</name>
    <dbReference type="NCBI Taxonomy" id="2772557"/>
    <lineage>
        <taxon>Bacteria</taxon>
        <taxon>Pseudomonadati</taxon>
        <taxon>Thermodesulfobacteriota</taxon>
        <taxon>Desulfobulbia</taxon>
        <taxon>Desulfobulbales</taxon>
        <taxon>Desulfobulbaceae</taxon>
        <taxon>Desulfomarina</taxon>
    </lineage>
</organism>
<name>A0A8D5JQG9_9BACT</name>
<dbReference type="KEGG" id="dbk:DGMP_06990"/>
<protein>
    <recommendedName>
        <fullName evidence="2">PASTA domain-containing protein</fullName>
    </recommendedName>
</protein>
<dbReference type="CDD" id="cd06575">
    <property type="entry name" value="PASTA_Pbp2x-like_2"/>
    <property type="match status" value="1"/>
</dbReference>
<evidence type="ECO:0000259" key="2">
    <source>
        <dbReference type="PROSITE" id="PS51178"/>
    </source>
</evidence>
<reference evidence="3" key="1">
    <citation type="submission" date="2020-09" db="EMBL/GenBank/DDBJ databases">
        <title>Desulfogranum mesoprofundum gen. nov., sp. nov., a novel mesophilic, sulfate-reducing chemolithoautotroph isolated from a deep-sea hydrothermal vent chimney in the Suiyo Seamount.</title>
        <authorList>
            <person name="Hashimoto Y."/>
            <person name="Nakagawa S."/>
        </authorList>
    </citation>
    <scope>NUCLEOTIDE SEQUENCE</scope>
    <source>
        <strain evidence="3">KT2</strain>
    </source>
</reference>
<gene>
    <name evidence="3" type="ORF">DGMP_06990</name>
</gene>